<feature type="binding site" evidence="8">
    <location>
        <position position="94"/>
    </location>
    <ligand>
        <name>Fe cation</name>
        <dbReference type="ChEBI" id="CHEBI:24875"/>
        <label>1</label>
    </ligand>
</feature>
<dbReference type="eggNOG" id="COG1528">
    <property type="taxonomic scope" value="Bacteria"/>
</dbReference>
<feature type="binding site" evidence="8">
    <location>
        <position position="53"/>
    </location>
    <ligand>
        <name>Fe cation</name>
        <dbReference type="ChEBI" id="CHEBI:24875"/>
        <label>1</label>
    </ligand>
</feature>
<comment type="function">
    <text evidence="1 9">Iron-storage protein.</text>
</comment>
<dbReference type="InterPro" id="IPR008331">
    <property type="entry name" value="Ferritin_DPS_dom"/>
</dbReference>
<dbReference type="KEGG" id="cac:CA_C0845"/>
<dbReference type="InterPro" id="IPR009040">
    <property type="entry name" value="Ferritin-like_diiron"/>
</dbReference>
<dbReference type="STRING" id="272562.CA_C0845"/>
<feature type="binding site" evidence="8">
    <location>
        <position position="17"/>
    </location>
    <ligand>
        <name>Fe cation</name>
        <dbReference type="ChEBI" id="CHEBI:24875"/>
        <label>1</label>
    </ligand>
</feature>
<evidence type="ECO:0000313" key="11">
    <source>
        <dbReference type="EMBL" id="AAK78821.1"/>
    </source>
</evidence>
<reference evidence="11 12" key="1">
    <citation type="journal article" date="2001" name="J. Bacteriol.">
        <title>Genome sequence and comparative analysis of the solvent-producing bacterium Clostridium acetobutylicum.</title>
        <authorList>
            <person name="Nolling J."/>
            <person name="Breton G."/>
            <person name="Omelchenko M.V."/>
            <person name="Makarova K.S."/>
            <person name="Zeng Q."/>
            <person name="Gibson R."/>
            <person name="Lee H.M."/>
            <person name="Dubois J."/>
            <person name="Qiu D."/>
            <person name="Hitti J."/>
            <person name="Wolf Y.I."/>
            <person name="Tatusov R.L."/>
            <person name="Sabathe F."/>
            <person name="Doucette-Stamm L."/>
            <person name="Soucaille P."/>
            <person name="Daly M.J."/>
            <person name="Bennett G.N."/>
            <person name="Koonin E.V."/>
            <person name="Smith D.R."/>
        </authorList>
    </citation>
    <scope>NUCLEOTIDE SEQUENCE [LARGE SCALE GENOMIC DNA]</scope>
    <source>
        <strain evidence="12">ATCC 824 / DSM 792 / JCM 1419 / LMG 5710 / VKM B-1787</strain>
    </source>
</reference>
<organism evidence="11 12">
    <name type="scientific">Clostridium acetobutylicum (strain ATCC 824 / DSM 792 / JCM 1419 / IAM 19013 / LMG 5710 / NBRC 13948 / NRRL B-527 / VKM B-1787 / 2291 / W)</name>
    <dbReference type="NCBI Taxonomy" id="272562"/>
    <lineage>
        <taxon>Bacteria</taxon>
        <taxon>Bacillati</taxon>
        <taxon>Bacillota</taxon>
        <taxon>Clostridia</taxon>
        <taxon>Eubacteriales</taxon>
        <taxon>Clostridiaceae</taxon>
        <taxon>Clostridium</taxon>
    </lineage>
</organism>
<evidence type="ECO:0000256" key="7">
    <source>
        <dbReference type="ARBA" id="ARBA00048035"/>
    </source>
</evidence>
<dbReference type="GeneID" id="44997355"/>
<dbReference type="PANTHER" id="PTHR11431">
    <property type="entry name" value="FERRITIN"/>
    <property type="match status" value="1"/>
</dbReference>
<feature type="domain" description="Ferritin-like diiron" evidence="10">
    <location>
        <begin position="1"/>
        <end position="145"/>
    </location>
</feature>
<sequence length="170" mass="19826">MLENNLLKLLNDQVTKEFYSAYFYLDIHNYFISKGLDGFGNWFYIQTQEEKDHAMLFLKYVEINSEDITLGNIPAPSLNFSDISTPLETTLKHERGITASINKIYEAAFSVKDFRTMQFLDWFVKEQGEEEKNTEDLVRKYELFGSDSKGLYLLDSELKTRVYTPATLVL</sequence>
<evidence type="ECO:0000256" key="9">
    <source>
        <dbReference type="RuleBase" id="RU361145"/>
    </source>
</evidence>
<keyword evidence="4 8" id="KW-0479">Metal-binding</keyword>
<dbReference type="RefSeq" id="WP_010964163.1">
    <property type="nucleotide sequence ID" value="NC_003030.1"/>
</dbReference>
<dbReference type="GO" id="GO:0006826">
    <property type="term" value="P:iron ion transport"/>
    <property type="evidence" value="ECO:0007669"/>
    <property type="project" value="InterPro"/>
</dbReference>
<dbReference type="OrthoDB" id="9801481at2"/>
<evidence type="ECO:0000256" key="3">
    <source>
        <dbReference type="ARBA" id="ARBA00022434"/>
    </source>
</evidence>
<evidence type="ECO:0000256" key="1">
    <source>
        <dbReference type="ARBA" id="ARBA00002485"/>
    </source>
</evidence>
<evidence type="ECO:0000256" key="5">
    <source>
        <dbReference type="ARBA" id="ARBA00023002"/>
    </source>
</evidence>
<dbReference type="PATRIC" id="fig|272562.8.peg.1050"/>
<dbReference type="PROSITE" id="PS50905">
    <property type="entry name" value="FERRITIN_LIKE"/>
    <property type="match status" value="1"/>
</dbReference>
<keyword evidence="12" id="KW-1185">Reference proteome</keyword>
<dbReference type="CDD" id="cd01055">
    <property type="entry name" value="Nonheme_Ferritin"/>
    <property type="match status" value="1"/>
</dbReference>
<proteinExistence type="inferred from homology"/>
<protein>
    <recommendedName>
        <fullName evidence="9">Ferritin</fullName>
        <ecNumber evidence="9">1.16.3.2</ecNumber>
    </recommendedName>
</protein>
<dbReference type="FunFam" id="1.20.1260.10:FF:000001">
    <property type="entry name" value="Non-heme ferritin"/>
    <property type="match status" value="1"/>
</dbReference>
<dbReference type="Proteomes" id="UP000000814">
    <property type="component" value="Chromosome"/>
</dbReference>
<dbReference type="GO" id="GO:0008198">
    <property type="term" value="F:ferrous iron binding"/>
    <property type="evidence" value="ECO:0007669"/>
    <property type="project" value="TreeGrafter"/>
</dbReference>
<dbReference type="Pfam" id="PF00210">
    <property type="entry name" value="Ferritin"/>
    <property type="match status" value="1"/>
</dbReference>
<dbReference type="GO" id="GO:0006879">
    <property type="term" value="P:intracellular iron ion homeostasis"/>
    <property type="evidence" value="ECO:0007669"/>
    <property type="project" value="UniProtKB-KW"/>
</dbReference>
<accession>Q97KS2</accession>
<comment type="catalytic activity">
    <reaction evidence="7 9">
        <text>4 Fe(2+) + O2 + 6 H2O = 4 iron(III) oxide-hydroxide + 12 H(+)</text>
        <dbReference type="Rhea" id="RHEA:11972"/>
        <dbReference type="ChEBI" id="CHEBI:15377"/>
        <dbReference type="ChEBI" id="CHEBI:15378"/>
        <dbReference type="ChEBI" id="CHEBI:15379"/>
        <dbReference type="ChEBI" id="CHEBI:29033"/>
        <dbReference type="ChEBI" id="CHEBI:78619"/>
        <dbReference type="EC" id="1.16.3.2"/>
    </reaction>
</comment>
<keyword evidence="3 9" id="KW-0409">Iron storage</keyword>
<dbReference type="EC" id="1.16.3.2" evidence="9"/>
<dbReference type="GO" id="GO:0004322">
    <property type="term" value="F:ferroxidase activity"/>
    <property type="evidence" value="ECO:0007669"/>
    <property type="project" value="TreeGrafter"/>
</dbReference>
<dbReference type="GO" id="GO:0008199">
    <property type="term" value="F:ferric iron binding"/>
    <property type="evidence" value="ECO:0007669"/>
    <property type="project" value="InterPro"/>
</dbReference>
<dbReference type="InterPro" id="IPR001519">
    <property type="entry name" value="Ferritin"/>
</dbReference>
<dbReference type="PIR" id="B97004">
    <property type="entry name" value="B97004"/>
</dbReference>
<dbReference type="GO" id="GO:0042802">
    <property type="term" value="F:identical protein binding"/>
    <property type="evidence" value="ECO:0007669"/>
    <property type="project" value="UniProtKB-ARBA"/>
</dbReference>
<dbReference type="PANTHER" id="PTHR11431:SF127">
    <property type="entry name" value="BACTERIAL NON-HEME FERRITIN"/>
    <property type="match status" value="1"/>
</dbReference>
<dbReference type="InterPro" id="IPR009078">
    <property type="entry name" value="Ferritin-like_SF"/>
</dbReference>
<dbReference type="SUPFAM" id="SSF47240">
    <property type="entry name" value="Ferritin-like"/>
    <property type="match status" value="1"/>
</dbReference>
<keyword evidence="5" id="KW-0560">Oxidoreductase</keyword>
<gene>
    <name evidence="11" type="ordered locus">CA_C0845</name>
</gene>
<keyword evidence="9" id="KW-0963">Cytoplasm</keyword>
<evidence type="ECO:0000256" key="6">
    <source>
        <dbReference type="ARBA" id="ARBA00023004"/>
    </source>
</evidence>
<dbReference type="Gene3D" id="1.20.1260.10">
    <property type="match status" value="1"/>
</dbReference>
<dbReference type="InterPro" id="IPR041719">
    <property type="entry name" value="Ferritin_prok"/>
</dbReference>
<dbReference type="InterPro" id="IPR012347">
    <property type="entry name" value="Ferritin-like"/>
</dbReference>
<dbReference type="GO" id="GO:0005829">
    <property type="term" value="C:cytosol"/>
    <property type="evidence" value="ECO:0007669"/>
    <property type="project" value="TreeGrafter"/>
</dbReference>
<dbReference type="EMBL" id="AE001437">
    <property type="protein sequence ID" value="AAK78821.1"/>
    <property type="molecule type" value="Genomic_DNA"/>
</dbReference>
<feature type="binding site" evidence="8">
    <location>
        <position position="50"/>
    </location>
    <ligand>
        <name>Fe cation</name>
        <dbReference type="ChEBI" id="CHEBI:24875"/>
        <label>1</label>
    </ligand>
</feature>
<evidence type="ECO:0000313" key="12">
    <source>
        <dbReference type="Proteomes" id="UP000000814"/>
    </source>
</evidence>
<evidence type="ECO:0000256" key="4">
    <source>
        <dbReference type="ARBA" id="ARBA00022723"/>
    </source>
</evidence>
<comment type="similarity">
    <text evidence="2 9">Belongs to the ferritin family. Prokaryotic subfamily.</text>
</comment>
<evidence type="ECO:0000256" key="2">
    <source>
        <dbReference type="ARBA" id="ARBA00006950"/>
    </source>
</evidence>
<dbReference type="AlphaFoldDB" id="Q97KS2"/>
<evidence type="ECO:0000256" key="8">
    <source>
        <dbReference type="PIRSR" id="PIRSR601519-1"/>
    </source>
</evidence>
<name>Q97KS2_CLOAB</name>
<evidence type="ECO:0000259" key="10">
    <source>
        <dbReference type="PROSITE" id="PS50905"/>
    </source>
</evidence>
<dbReference type="HOGENOM" id="CLU_065681_1_2_9"/>
<comment type="subcellular location">
    <subcellularLocation>
        <location evidence="9">Cytoplasm</location>
    </subcellularLocation>
</comment>
<keyword evidence="6 8" id="KW-0408">Iron</keyword>
<feature type="binding site" evidence="8">
    <location>
        <position position="127"/>
    </location>
    <ligand>
        <name>Fe cation</name>
        <dbReference type="ChEBI" id="CHEBI:24875"/>
        <label>1</label>
    </ligand>
</feature>